<dbReference type="Pfam" id="PF19305">
    <property type="entry name" value="MmgE_PrpD_C"/>
    <property type="match status" value="1"/>
</dbReference>
<keyword evidence="14" id="KW-1185">Reference proteome</keyword>
<evidence type="ECO:0000256" key="2">
    <source>
        <dbReference type="ARBA" id="ARBA00004717"/>
    </source>
</evidence>
<evidence type="ECO:0000256" key="5">
    <source>
        <dbReference type="ARBA" id="ARBA00012926"/>
    </source>
</evidence>
<evidence type="ECO:0000256" key="4">
    <source>
        <dbReference type="ARBA" id="ARBA00006174"/>
    </source>
</evidence>
<accession>A1SV56</accession>
<dbReference type="AlphaFoldDB" id="A1SV56"/>
<feature type="domain" description="MmgE/PrpD N-terminal" evidence="11">
    <location>
        <begin position="19"/>
        <end position="271"/>
    </location>
</feature>
<dbReference type="GO" id="GO:0003994">
    <property type="term" value="F:aconitate hydratase activity"/>
    <property type="evidence" value="ECO:0007669"/>
    <property type="project" value="UniProtKB-EC"/>
</dbReference>
<evidence type="ECO:0000256" key="1">
    <source>
        <dbReference type="ARBA" id="ARBA00000096"/>
    </source>
</evidence>
<dbReference type="EC" id="4.2.1.79" evidence="6"/>
<dbReference type="Proteomes" id="UP000000639">
    <property type="component" value="Chromosome"/>
</dbReference>
<evidence type="ECO:0000256" key="9">
    <source>
        <dbReference type="ARBA" id="ARBA00023239"/>
    </source>
</evidence>
<evidence type="ECO:0000256" key="10">
    <source>
        <dbReference type="ARBA" id="ARBA00023501"/>
    </source>
</evidence>
<organism evidence="13 14">
    <name type="scientific">Psychromonas ingrahamii (strain DSM 17664 / CCUG 51855 / 37)</name>
    <dbReference type="NCBI Taxonomy" id="357804"/>
    <lineage>
        <taxon>Bacteria</taxon>
        <taxon>Pseudomonadati</taxon>
        <taxon>Pseudomonadota</taxon>
        <taxon>Gammaproteobacteria</taxon>
        <taxon>Alteromonadales</taxon>
        <taxon>Psychromonadaceae</taxon>
        <taxon>Psychromonas</taxon>
    </lineage>
</organism>
<comment type="catalytic activity">
    <reaction evidence="10">
        <text>citrate = D-threo-isocitrate</text>
        <dbReference type="Rhea" id="RHEA:10336"/>
        <dbReference type="ChEBI" id="CHEBI:15562"/>
        <dbReference type="ChEBI" id="CHEBI:16947"/>
        <dbReference type="EC" id="4.2.1.3"/>
    </reaction>
</comment>
<dbReference type="Gene3D" id="1.10.4100.10">
    <property type="entry name" value="2-methylcitrate dehydratase PrpD"/>
    <property type="match status" value="1"/>
</dbReference>
<comment type="catalytic activity">
    <reaction evidence="1">
        <text>(2S,3S)-2-methylcitrate = 2-methyl-cis-aconitate + H2O</text>
        <dbReference type="Rhea" id="RHEA:17725"/>
        <dbReference type="ChEBI" id="CHEBI:15377"/>
        <dbReference type="ChEBI" id="CHEBI:57872"/>
        <dbReference type="ChEBI" id="CHEBI:58853"/>
        <dbReference type="EC" id="4.2.1.79"/>
    </reaction>
</comment>
<gene>
    <name evidence="13" type="ordered locus">Ping_1572</name>
</gene>
<evidence type="ECO:0000259" key="12">
    <source>
        <dbReference type="Pfam" id="PF19305"/>
    </source>
</evidence>
<dbReference type="InterPro" id="IPR045337">
    <property type="entry name" value="MmgE_PrpD_C"/>
</dbReference>
<evidence type="ECO:0000313" key="14">
    <source>
        <dbReference type="Proteomes" id="UP000000639"/>
    </source>
</evidence>
<dbReference type="eggNOG" id="COG2079">
    <property type="taxonomic scope" value="Bacteria"/>
</dbReference>
<dbReference type="PANTHER" id="PTHR16943:SF8">
    <property type="entry name" value="2-METHYLCITRATE DEHYDRATASE"/>
    <property type="match status" value="1"/>
</dbReference>
<dbReference type="EMBL" id="CP000510">
    <property type="protein sequence ID" value="ABM03371.1"/>
    <property type="molecule type" value="Genomic_DNA"/>
</dbReference>
<dbReference type="InterPro" id="IPR036148">
    <property type="entry name" value="MmgE/PrpD_sf"/>
</dbReference>
<evidence type="ECO:0000313" key="13">
    <source>
        <dbReference type="EMBL" id="ABM03371.1"/>
    </source>
</evidence>
<dbReference type="KEGG" id="pin:Ping_1572"/>
<dbReference type="NCBIfam" id="TIGR02330">
    <property type="entry name" value="prpD"/>
    <property type="match status" value="1"/>
</dbReference>
<sequence length="481" mass="53658">MSTNVESNIKPDYDQPIKDITNYVTDYAIKNDHLYDTARFCLMDTLGCGLLALRYPECSKHLGPIVRGTIVPNGARVPGTQFEMDPIKAAFDIGCIIRWLDFNDTWLAAEWGHPSDNMGGILAVADYVSRQSLASGYEPLTMKDVLTAMVKAHEIQGVLALENSFNRVGLDHVILVKIATTAVVTQMLGGGSEEIMDALSQALVDGQSLRTYRHSPNAGSRKSWAAGDATSRAVRLAMITLSGEMGYPGVLSAKNWGFYDVLFGGKEFKLQQPYGEYVMDNVLFKISYPAEFHAQTAVECAANLHHKVVNCLTEIDRVELTTHQSAIRIISKQGALHNPADRDHCLQYMVAIGLIFGDLNADHYEDEVAADGRIDTLRSKMHVIEDKSYSEDYLDPEKRSIANAIQIFFKDGSSTEKVVMEYPIGHKLRREEGIPLLQAKFERNVKTRFPDKHARTIVEICSDKQEFEAMPVNEFMDLLVI</sequence>
<dbReference type="STRING" id="357804.Ping_1572"/>
<evidence type="ECO:0000256" key="6">
    <source>
        <dbReference type="ARBA" id="ARBA00013124"/>
    </source>
</evidence>
<dbReference type="RefSeq" id="WP_011769931.1">
    <property type="nucleotide sequence ID" value="NC_008709.1"/>
</dbReference>
<feature type="domain" description="MmgE/PrpD C-terminal" evidence="12">
    <location>
        <begin position="288"/>
        <end position="462"/>
    </location>
</feature>
<dbReference type="PANTHER" id="PTHR16943">
    <property type="entry name" value="2-METHYLCITRATE DEHYDRATASE-RELATED"/>
    <property type="match status" value="1"/>
</dbReference>
<dbReference type="InterPro" id="IPR045336">
    <property type="entry name" value="MmgE_PrpD_N"/>
</dbReference>
<evidence type="ECO:0000256" key="7">
    <source>
        <dbReference type="ARBA" id="ARBA00017240"/>
    </source>
</evidence>
<dbReference type="UniPathway" id="UPA00946"/>
<evidence type="ECO:0000256" key="3">
    <source>
        <dbReference type="ARBA" id="ARBA00005026"/>
    </source>
</evidence>
<proteinExistence type="inferred from homology"/>
<dbReference type="GO" id="GO:0051537">
    <property type="term" value="F:2 iron, 2 sulfur cluster binding"/>
    <property type="evidence" value="ECO:0007669"/>
    <property type="project" value="InterPro"/>
</dbReference>
<dbReference type="SUPFAM" id="SSF103378">
    <property type="entry name" value="2-methylcitrate dehydratase PrpD"/>
    <property type="match status" value="1"/>
</dbReference>
<reference evidence="13 14" key="1">
    <citation type="submission" date="2007-01" db="EMBL/GenBank/DDBJ databases">
        <title>Complete sequence of Psychromonas ingrahamii 37.</title>
        <authorList>
            <consortium name="US DOE Joint Genome Institute"/>
            <person name="Copeland A."/>
            <person name="Lucas S."/>
            <person name="Lapidus A."/>
            <person name="Barry K."/>
            <person name="Detter J.C."/>
            <person name="Glavina del Rio T."/>
            <person name="Hammon N."/>
            <person name="Israni S."/>
            <person name="Dalin E."/>
            <person name="Tice H."/>
            <person name="Pitluck S."/>
            <person name="Thompson L.S."/>
            <person name="Brettin T."/>
            <person name="Bruce D."/>
            <person name="Han C."/>
            <person name="Tapia R."/>
            <person name="Schmutz J."/>
            <person name="Larimer F."/>
            <person name="Land M."/>
            <person name="Hauser L."/>
            <person name="Kyrpides N."/>
            <person name="Ivanova N."/>
            <person name="Staley J."/>
            <person name="Richardson P."/>
        </authorList>
    </citation>
    <scope>NUCLEOTIDE SEQUENCE [LARGE SCALE GENOMIC DNA]</scope>
    <source>
        <strain evidence="13 14">37</strain>
    </source>
</reference>
<comment type="pathway">
    <text evidence="2">Carbohydrate metabolism; tricarboxylic acid cycle; isocitrate from oxaloacetate: step 2/2.</text>
</comment>
<keyword evidence="8" id="KW-0816">Tricarboxylic acid cycle</keyword>
<keyword evidence="9 13" id="KW-0456">Lyase</keyword>
<dbReference type="Gene3D" id="3.30.1330.120">
    <property type="entry name" value="2-methylcitrate dehydratase PrpD"/>
    <property type="match status" value="1"/>
</dbReference>
<dbReference type="InterPro" id="IPR042183">
    <property type="entry name" value="MmgE/PrpD_sf_1"/>
</dbReference>
<comment type="similarity">
    <text evidence="4">Belongs to the PrpD family.</text>
</comment>
<dbReference type="InterPro" id="IPR042188">
    <property type="entry name" value="MmgE/PrpD_sf_2"/>
</dbReference>
<dbReference type="Pfam" id="PF03972">
    <property type="entry name" value="MmgE_PrpD_N"/>
    <property type="match status" value="1"/>
</dbReference>
<dbReference type="OrthoDB" id="9797528at2"/>
<dbReference type="InterPro" id="IPR012705">
    <property type="entry name" value="2Me_IsoCit_deHydtase_PrpD"/>
</dbReference>
<dbReference type="GO" id="GO:0047547">
    <property type="term" value="F:2-methylcitrate dehydratase activity"/>
    <property type="evidence" value="ECO:0007669"/>
    <property type="project" value="UniProtKB-EC"/>
</dbReference>
<evidence type="ECO:0000256" key="8">
    <source>
        <dbReference type="ARBA" id="ARBA00022532"/>
    </source>
</evidence>
<dbReference type="GO" id="GO:0006099">
    <property type="term" value="P:tricarboxylic acid cycle"/>
    <property type="evidence" value="ECO:0007669"/>
    <property type="project" value="UniProtKB-KW"/>
</dbReference>
<dbReference type="FunFam" id="3.30.1330.120:FF:000001">
    <property type="entry name" value="2-methylcitrate dehydratase"/>
    <property type="match status" value="1"/>
</dbReference>
<protein>
    <recommendedName>
        <fullName evidence="7">2-methylcitrate dehydratase</fullName>
        <ecNumber evidence="5">4.2.1.3</ecNumber>
        <ecNumber evidence="6">4.2.1.79</ecNumber>
    </recommendedName>
</protein>
<evidence type="ECO:0000259" key="11">
    <source>
        <dbReference type="Pfam" id="PF03972"/>
    </source>
</evidence>
<dbReference type="HOGENOM" id="CLU_021803_1_0_6"/>
<dbReference type="EC" id="4.2.1.3" evidence="5"/>
<name>A1SV56_PSYIN</name>
<dbReference type="InterPro" id="IPR005656">
    <property type="entry name" value="MmgE_PrpD"/>
</dbReference>
<dbReference type="NCBIfam" id="NF006943">
    <property type="entry name" value="PRK09425.1"/>
    <property type="match status" value="1"/>
</dbReference>
<comment type="pathway">
    <text evidence="3">Organic acid metabolism; propanoate degradation.</text>
</comment>
<dbReference type="GO" id="GO:0019679">
    <property type="term" value="P:propionate metabolic process, methylcitrate cycle"/>
    <property type="evidence" value="ECO:0007669"/>
    <property type="project" value="InterPro"/>
</dbReference>